<dbReference type="AlphaFoldDB" id="A0A834XNU1"/>
<evidence type="ECO:0000256" key="4">
    <source>
        <dbReference type="ARBA" id="ARBA00023136"/>
    </source>
</evidence>
<feature type="transmembrane region" description="Helical" evidence="5">
    <location>
        <begin position="268"/>
        <end position="288"/>
    </location>
</feature>
<dbReference type="Pfam" id="PF01490">
    <property type="entry name" value="Aa_trans"/>
    <property type="match status" value="1"/>
</dbReference>
<feature type="transmembrane region" description="Helical" evidence="5">
    <location>
        <begin position="459"/>
        <end position="478"/>
    </location>
</feature>
<feature type="transmembrane region" description="Helical" evidence="5">
    <location>
        <begin position="219"/>
        <end position="237"/>
    </location>
</feature>
<dbReference type="PANTHER" id="PTHR22950">
    <property type="entry name" value="AMINO ACID TRANSPORTER"/>
    <property type="match status" value="1"/>
</dbReference>
<sequence>MVLNGKPATELETFLPHDGPGALTTKNKIQITSKDAENGLLNQKTFDPFAERNVENPTTDGDTLTHLLKASLGTGILAMPCAFRSSGFVLGIASTIFVAFICTYCAYILVKCAHVLYHKTQKTQMSFSDVAEAALELGPKPFRKFSKASRWIIDIGLFITYFGTCSVYAVIVATNFKEVYDYQFETNVNIRIFIAILLLPFVLLTWIPDLKYLAPVSSLANVFMGSSLIAIFIWLGSDLYYNDIGIKRPGFEWAGVSKEYATPWYAKYPQFFSLTIFAMEAIGVIMPLENKMKTPQNFVGPFGVLSKGMSFVTVIYIILGVLGYLYNPADKKNDMITLELPMDDPNYTISLIARGVRIFVGLAVFCTFCLQFFVCLDIGWSFIKDRYSKNAKLANYITRTVLVVLSVLLAIGVPQIAPLIALLGAFCFSILGLLVPVFLESITYWENDKHRTFRTIKNVAISIVALLALYFGSEAAIIDIKRKLFAGN</sequence>
<reference evidence="7 8" key="1">
    <citation type="submission" date="2020-08" db="EMBL/GenBank/DDBJ databases">
        <title>Aphidius gifuensis genome sequencing and assembly.</title>
        <authorList>
            <person name="Du Z."/>
        </authorList>
    </citation>
    <scope>NUCLEOTIDE SEQUENCE [LARGE SCALE GENOMIC DNA]</scope>
    <source>
        <strain evidence="7">YNYX2018</strain>
        <tissue evidence="7">Adults</tissue>
    </source>
</reference>
<dbReference type="OrthoDB" id="1684102at2759"/>
<protein>
    <recommendedName>
        <fullName evidence="6">Amino acid transporter transmembrane domain-containing protein</fullName>
    </recommendedName>
</protein>
<dbReference type="PANTHER" id="PTHR22950:SF154">
    <property type="entry name" value="PROTON-COUPLED AMINO ACID TRANSPORTER-LIKE PROTEIN PATHETIC"/>
    <property type="match status" value="1"/>
</dbReference>
<keyword evidence="4 5" id="KW-0472">Membrane</keyword>
<evidence type="ECO:0000313" key="8">
    <source>
        <dbReference type="Proteomes" id="UP000639338"/>
    </source>
</evidence>
<dbReference type="GO" id="GO:0005774">
    <property type="term" value="C:vacuolar membrane"/>
    <property type="evidence" value="ECO:0007669"/>
    <property type="project" value="TreeGrafter"/>
</dbReference>
<gene>
    <name evidence="7" type="ORF">HCN44_007252</name>
</gene>
<feature type="domain" description="Amino acid transporter transmembrane" evidence="6">
    <location>
        <begin position="62"/>
        <end position="477"/>
    </location>
</feature>
<dbReference type="EMBL" id="JACMRX010000005">
    <property type="protein sequence ID" value="KAF7988942.1"/>
    <property type="molecule type" value="Genomic_DNA"/>
</dbReference>
<evidence type="ECO:0000256" key="5">
    <source>
        <dbReference type="SAM" id="Phobius"/>
    </source>
</evidence>
<comment type="caution">
    <text evidence="7">The sequence shown here is derived from an EMBL/GenBank/DDBJ whole genome shotgun (WGS) entry which is preliminary data.</text>
</comment>
<evidence type="ECO:0000256" key="2">
    <source>
        <dbReference type="ARBA" id="ARBA00022692"/>
    </source>
</evidence>
<feature type="transmembrane region" description="Helical" evidence="5">
    <location>
        <begin position="347"/>
        <end position="376"/>
    </location>
</feature>
<accession>A0A834XNU1</accession>
<keyword evidence="8" id="KW-1185">Reference proteome</keyword>
<evidence type="ECO:0000256" key="1">
    <source>
        <dbReference type="ARBA" id="ARBA00004141"/>
    </source>
</evidence>
<feature type="transmembrane region" description="Helical" evidence="5">
    <location>
        <begin position="88"/>
        <end position="110"/>
    </location>
</feature>
<keyword evidence="3 5" id="KW-1133">Transmembrane helix</keyword>
<feature type="transmembrane region" description="Helical" evidence="5">
    <location>
        <begin position="188"/>
        <end position="207"/>
    </location>
</feature>
<proteinExistence type="predicted"/>
<organism evidence="7 8">
    <name type="scientific">Aphidius gifuensis</name>
    <name type="common">Parasitoid wasp</name>
    <dbReference type="NCBI Taxonomy" id="684658"/>
    <lineage>
        <taxon>Eukaryota</taxon>
        <taxon>Metazoa</taxon>
        <taxon>Ecdysozoa</taxon>
        <taxon>Arthropoda</taxon>
        <taxon>Hexapoda</taxon>
        <taxon>Insecta</taxon>
        <taxon>Pterygota</taxon>
        <taxon>Neoptera</taxon>
        <taxon>Endopterygota</taxon>
        <taxon>Hymenoptera</taxon>
        <taxon>Apocrita</taxon>
        <taxon>Ichneumonoidea</taxon>
        <taxon>Braconidae</taxon>
        <taxon>Aphidiinae</taxon>
        <taxon>Aphidius</taxon>
    </lineage>
</organism>
<feature type="transmembrane region" description="Helical" evidence="5">
    <location>
        <begin position="419"/>
        <end position="439"/>
    </location>
</feature>
<keyword evidence="2 5" id="KW-0812">Transmembrane</keyword>
<evidence type="ECO:0000259" key="6">
    <source>
        <dbReference type="Pfam" id="PF01490"/>
    </source>
</evidence>
<feature type="transmembrane region" description="Helical" evidence="5">
    <location>
        <begin position="396"/>
        <end position="413"/>
    </location>
</feature>
<feature type="transmembrane region" description="Helical" evidence="5">
    <location>
        <begin position="309"/>
        <end position="327"/>
    </location>
</feature>
<name>A0A834XNU1_APHGI</name>
<dbReference type="InterPro" id="IPR013057">
    <property type="entry name" value="AA_transpt_TM"/>
</dbReference>
<comment type="subcellular location">
    <subcellularLocation>
        <location evidence="1">Membrane</location>
        <topology evidence="1">Multi-pass membrane protein</topology>
    </subcellularLocation>
</comment>
<dbReference type="GO" id="GO:0015179">
    <property type="term" value="F:L-amino acid transmembrane transporter activity"/>
    <property type="evidence" value="ECO:0007669"/>
    <property type="project" value="TreeGrafter"/>
</dbReference>
<evidence type="ECO:0000313" key="7">
    <source>
        <dbReference type="EMBL" id="KAF7988942.1"/>
    </source>
</evidence>
<evidence type="ECO:0000256" key="3">
    <source>
        <dbReference type="ARBA" id="ARBA00022989"/>
    </source>
</evidence>
<dbReference type="Proteomes" id="UP000639338">
    <property type="component" value="Unassembled WGS sequence"/>
</dbReference>
<feature type="transmembrane region" description="Helical" evidence="5">
    <location>
        <begin position="151"/>
        <end position="176"/>
    </location>
</feature>